<keyword evidence="2" id="KW-1185">Reference proteome</keyword>
<gene>
    <name evidence="1" type="ORF">DPMN_131690</name>
</gene>
<organism evidence="1 2">
    <name type="scientific">Dreissena polymorpha</name>
    <name type="common">Zebra mussel</name>
    <name type="synonym">Mytilus polymorpha</name>
    <dbReference type="NCBI Taxonomy" id="45954"/>
    <lineage>
        <taxon>Eukaryota</taxon>
        <taxon>Metazoa</taxon>
        <taxon>Spiralia</taxon>
        <taxon>Lophotrochozoa</taxon>
        <taxon>Mollusca</taxon>
        <taxon>Bivalvia</taxon>
        <taxon>Autobranchia</taxon>
        <taxon>Heteroconchia</taxon>
        <taxon>Euheterodonta</taxon>
        <taxon>Imparidentia</taxon>
        <taxon>Neoheterodontei</taxon>
        <taxon>Myida</taxon>
        <taxon>Dreissenoidea</taxon>
        <taxon>Dreissenidae</taxon>
        <taxon>Dreissena</taxon>
    </lineage>
</organism>
<evidence type="ECO:0000313" key="2">
    <source>
        <dbReference type="Proteomes" id="UP000828390"/>
    </source>
</evidence>
<name>A0A9D4FTM2_DREPO</name>
<evidence type="ECO:0000313" key="1">
    <source>
        <dbReference type="EMBL" id="KAH3803429.1"/>
    </source>
</evidence>
<dbReference type="Proteomes" id="UP000828390">
    <property type="component" value="Unassembled WGS sequence"/>
</dbReference>
<reference evidence="1" key="2">
    <citation type="submission" date="2020-11" db="EMBL/GenBank/DDBJ databases">
        <authorList>
            <person name="McCartney M.A."/>
            <person name="Auch B."/>
            <person name="Kono T."/>
            <person name="Mallez S."/>
            <person name="Becker A."/>
            <person name="Gohl D.M."/>
            <person name="Silverstein K.A.T."/>
            <person name="Koren S."/>
            <person name="Bechman K.B."/>
            <person name="Herman A."/>
            <person name="Abrahante J.E."/>
            <person name="Garbe J."/>
        </authorList>
    </citation>
    <scope>NUCLEOTIDE SEQUENCE</scope>
    <source>
        <strain evidence="1">Duluth1</strain>
        <tissue evidence="1">Whole animal</tissue>
    </source>
</reference>
<comment type="caution">
    <text evidence="1">The sequence shown here is derived from an EMBL/GenBank/DDBJ whole genome shotgun (WGS) entry which is preliminary data.</text>
</comment>
<reference evidence="1" key="1">
    <citation type="journal article" date="2019" name="bioRxiv">
        <title>The Genome of the Zebra Mussel, Dreissena polymorpha: A Resource for Invasive Species Research.</title>
        <authorList>
            <person name="McCartney M.A."/>
            <person name="Auch B."/>
            <person name="Kono T."/>
            <person name="Mallez S."/>
            <person name="Zhang Y."/>
            <person name="Obille A."/>
            <person name="Becker A."/>
            <person name="Abrahante J.E."/>
            <person name="Garbe J."/>
            <person name="Badalamenti J.P."/>
            <person name="Herman A."/>
            <person name="Mangelson H."/>
            <person name="Liachko I."/>
            <person name="Sullivan S."/>
            <person name="Sone E.D."/>
            <person name="Koren S."/>
            <person name="Silverstein K.A.T."/>
            <person name="Beckman K.B."/>
            <person name="Gohl D.M."/>
        </authorList>
    </citation>
    <scope>NUCLEOTIDE SEQUENCE</scope>
    <source>
        <strain evidence="1">Duluth1</strain>
        <tissue evidence="1">Whole animal</tissue>
    </source>
</reference>
<dbReference type="EMBL" id="JAIWYP010000006">
    <property type="protein sequence ID" value="KAH3803429.1"/>
    <property type="molecule type" value="Genomic_DNA"/>
</dbReference>
<accession>A0A9D4FTM2</accession>
<protein>
    <submittedName>
        <fullName evidence="1">Uncharacterized protein</fullName>
    </submittedName>
</protein>
<dbReference type="AlphaFoldDB" id="A0A9D4FTM2"/>
<sequence length="77" mass="8495">MRFTCIKNVSFAGGGCLRGKKTSTNTNFRPEGELARTVAVEVKASNICGTYLKKRKEVARSCRQKNPLACCPLLMKL</sequence>
<proteinExistence type="predicted"/>